<dbReference type="SUPFAM" id="SSF55961">
    <property type="entry name" value="Bet v1-like"/>
    <property type="match status" value="1"/>
</dbReference>
<protein>
    <recommendedName>
        <fullName evidence="3">SRPBCC family protein</fullName>
    </recommendedName>
</protein>
<reference evidence="1 2" key="1">
    <citation type="journal article" date="2008" name="J. Bacteriol.">
        <title>Complete genome sequence of the soil actinomycete Kocuria rhizophila.</title>
        <authorList>
            <person name="Takarada H."/>
            <person name="Sekine M."/>
            <person name="Kosugi H."/>
            <person name="Matsuo Y."/>
            <person name="Fujisawa T."/>
            <person name="Omata S."/>
            <person name="Kishi E."/>
            <person name="Shimizu A."/>
            <person name="Tsukatani N."/>
            <person name="Tanikawa S."/>
            <person name="Fujita N."/>
            <person name="Harayama S."/>
        </authorList>
    </citation>
    <scope>NUCLEOTIDE SEQUENCE [LARGE SCALE GENOMIC DNA]</scope>
    <source>
        <strain evidence="2">ATCC 9341 / DSM 348 / NBRC 103217 / DC2201</strain>
    </source>
</reference>
<dbReference type="RefSeq" id="WP_012397112.1">
    <property type="nucleotide sequence ID" value="NC_010617.1"/>
</dbReference>
<evidence type="ECO:0000313" key="1">
    <source>
        <dbReference type="EMBL" id="BAG28385.1"/>
    </source>
</evidence>
<name>B2GIZ4_KOCRD</name>
<dbReference type="HOGENOM" id="CLU_1358920_0_0_11"/>
<dbReference type="eggNOG" id="ENOG5030M4Z">
    <property type="taxonomic scope" value="Bacteria"/>
</dbReference>
<sequence length="201" mass="22658">MSVRITQVENADRSFTLLAEQEVPVSVEEFDRLIGRPKEMGEWFGVEFTWPTSPEQQLDVGSALEFEVPLGPFSVDFILIVADRVPGKSLLLRTTRGAVDMTLEYTWAPTDTGVDVHMCADFRVRGALWWKMPWTRRVSRHKIVRGLERMRQDVTARASSGVAVSPARYPKGTRAPEPAVAARSRSAAHRKALRRRCAHQA</sequence>
<keyword evidence="2" id="KW-1185">Reference proteome</keyword>
<accession>B2GIZ4</accession>
<evidence type="ECO:0008006" key="3">
    <source>
        <dbReference type="Google" id="ProtNLM"/>
    </source>
</evidence>
<dbReference type="OrthoDB" id="4881524at2"/>
<dbReference type="AlphaFoldDB" id="B2GIZ4"/>
<organism evidence="1 2">
    <name type="scientific">Kocuria rhizophila (strain ATCC 9341 / DSM 348 / NBRC 103217 / DC2201)</name>
    <dbReference type="NCBI Taxonomy" id="378753"/>
    <lineage>
        <taxon>Bacteria</taxon>
        <taxon>Bacillati</taxon>
        <taxon>Actinomycetota</taxon>
        <taxon>Actinomycetes</taxon>
        <taxon>Micrococcales</taxon>
        <taxon>Micrococcaceae</taxon>
        <taxon>Kocuria</taxon>
    </lineage>
</organism>
<dbReference type="EMBL" id="AP009152">
    <property type="protein sequence ID" value="BAG28385.1"/>
    <property type="molecule type" value="Genomic_DNA"/>
</dbReference>
<dbReference type="KEGG" id="krh:KRH_00380"/>
<dbReference type="Proteomes" id="UP000008838">
    <property type="component" value="Chromosome"/>
</dbReference>
<evidence type="ECO:0000313" key="2">
    <source>
        <dbReference type="Proteomes" id="UP000008838"/>
    </source>
</evidence>
<proteinExistence type="predicted"/>
<gene>
    <name evidence="1" type="ordered locus">KRH_00380</name>
</gene>